<dbReference type="InterPro" id="IPR036890">
    <property type="entry name" value="HATPase_C_sf"/>
</dbReference>
<dbReference type="PANTHER" id="PTHR45528:SF9">
    <property type="entry name" value="SENSOR HISTIDINE KINASE YBDK"/>
    <property type="match status" value="1"/>
</dbReference>
<dbReference type="Pfam" id="PF02518">
    <property type="entry name" value="HATPase_c"/>
    <property type="match status" value="1"/>
</dbReference>
<proteinExistence type="predicted"/>
<keyword evidence="4" id="KW-1003">Cell membrane</keyword>
<keyword evidence="12" id="KW-1133">Transmembrane helix</keyword>
<evidence type="ECO:0000256" key="10">
    <source>
        <dbReference type="ARBA" id="ARBA00023012"/>
    </source>
</evidence>
<dbReference type="Gene3D" id="3.30.565.10">
    <property type="entry name" value="Histidine kinase-like ATPase, C-terminal domain"/>
    <property type="match status" value="1"/>
</dbReference>
<dbReference type="InterPro" id="IPR003594">
    <property type="entry name" value="HATPase_dom"/>
</dbReference>
<evidence type="ECO:0000256" key="9">
    <source>
        <dbReference type="ARBA" id="ARBA00022840"/>
    </source>
</evidence>
<feature type="domain" description="Histidine kinase" evidence="13">
    <location>
        <begin position="147"/>
        <end position="333"/>
    </location>
</feature>
<evidence type="ECO:0000256" key="3">
    <source>
        <dbReference type="ARBA" id="ARBA00012438"/>
    </source>
</evidence>
<evidence type="ECO:0000259" key="14">
    <source>
        <dbReference type="PROSITE" id="PS50885"/>
    </source>
</evidence>
<reference evidence="15 16" key="1">
    <citation type="submission" date="2019-07" db="EMBL/GenBank/DDBJ databases">
        <title>Genome Sequencing and Assembly of Staphylococcus haemolyticus SDA2.</title>
        <authorList>
            <person name="Emmons C.B."/>
            <person name="Park C."/>
            <person name="Sevigny J.L."/>
            <person name="Andam C."/>
        </authorList>
    </citation>
    <scope>NUCLEOTIDE SEQUENCE [LARGE SCALE GENOMIC DNA]</scope>
    <source>
        <strain evidence="15 16">SDA2</strain>
    </source>
</reference>
<evidence type="ECO:0000313" key="16">
    <source>
        <dbReference type="Proteomes" id="UP000316594"/>
    </source>
</evidence>
<keyword evidence="9" id="KW-0067">ATP-binding</keyword>
<sequence length="336" mass="39296">MRLLKKYYMFMGLGLLSIPLVFLAINSMILLCILFIEKVLGYPIGLNFKSSGLTIIFYIFFFLILITLVIIASRYVYKIVDRLRLLNDKLLDIANSDKLPNKLDIPTHINDEIDEVGQSINILIDRLRYRELEIIENKKQEQNYINQLAHDINTPLTALNLELYQLGFQYQINDNDIELSYEKINYISNLIKALPNKDDISKFYTFNHQVDIQACINTTIDKWHYLLDSKNILTILNVEGDRIYWLGDQLWYERLFDNIISNVYKHSNSSRITIYLNEDYITIQDNGTGFNDMSTKSKGLTIIKDICERFSLKLNIKSDSNGTIITIENNREQLFI</sequence>
<dbReference type="Gene3D" id="1.10.287.130">
    <property type="match status" value="1"/>
</dbReference>
<feature type="transmembrane region" description="Helical" evidence="12">
    <location>
        <begin position="56"/>
        <end position="77"/>
    </location>
</feature>
<organism evidence="15 16">
    <name type="scientific">Staphylococcus haemolyticus</name>
    <dbReference type="NCBI Taxonomy" id="1283"/>
    <lineage>
        <taxon>Bacteria</taxon>
        <taxon>Bacillati</taxon>
        <taxon>Bacillota</taxon>
        <taxon>Bacilli</taxon>
        <taxon>Bacillales</taxon>
        <taxon>Staphylococcaceae</taxon>
        <taxon>Staphylococcus</taxon>
    </lineage>
</organism>
<dbReference type="EC" id="2.7.13.3" evidence="3"/>
<evidence type="ECO:0000256" key="8">
    <source>
        <dbReference type="ARBA" id="ARBA00022777"/>
    </source>
</evidence>
<keyword evidence="6" id="KW-0808">Transferase</keyword>
<comment type="subcellular location">
    <subcellularLocation>
        <location evidence="2">Cell membrane</location>
        <topology evidence="2">Multi-pass membrane protein</topology>
    </subcellularLocation>
</comment>
<name>A0AB38PI79_STAHA</name>
<dbReference type="GO" id="GO:0000155">
    <property type="term" value="F:phosphorelay sensor kinase activity"/>
    <property type="evidence" value="ECO:0007669"/>
    <property type="project" value="InterPro"/>
</dbReference>
<feature type="domain" description="HAMP" evidence="14">
    <location>
        <begin position="77"/>
        <end position="132"/>
    </location>
</feature>
<dbReference type="PANTHER" id="PTHR45528">
    <property type="entry name" value="SENSOR HISTIDINE KINASE CPXA"/>
    <property type="match status" value="1"/>
</dbReference>
<evidence type="ECO:0000256" key="5">
    <source>
        <dbReference type="ARBA" id="ARBA00022553"/>
    </source>
</evidence>
<keyword evidence="7" id="KW-0547">Nucleotide-binding</keyword>
<comment type="caution">
    <text evidence="15">The sequence shown here is derived from an EMBL/GenBank/DDBJ whole genome shotgun (WGS) entry which is preliminary data.</text>
</comment>
<evidence type="ECO:0000259" key="13">
    <source>
        <dbReference type="PROSITE" id="PS50109"/>
    </source>
</evidence>
<accession>A0AB38PI79</accession>
<keyword evidence="11 12" id="KW-0472">Membrane</keyword>
<dbReference type="InterPro" id="IPR003660">
    <property type="entry name" value="HAMP_dom"/>
</dbReference>
<evidence type="ECO:0000256" key="1">
    <source>
        <dbReference type="ARBA" id="ARBA00000085"/>
    </source>
</evidence>
<dbReference type="PROSITE" id="PS50885">
    <property type="entry name" value="HAMP"/>
    <property type="match status" value="1"/>
</dbReference>
<evidence type="ECO:0000256" key="7">
    <source>
        <dbReference type="ARBA" id="ARBA00022741"/>
    </source>
</evidence>
<keyword evidence="10" id="KW-0902">Two-component regulatory system</keyword>
<dbReference type="RefSeq" id="WP_107611219.1">
    <property type="nucleotide sequence ID" value="NZ_CP142094.1"/>
</dbReference>
<dbReference type="SUPFAM" id="SSF55874">
    <property type="entry name" value="ATPase domain of HSP90 chaperone/DNA topoisomerase II/histidine kinase"/>
    <property type="match status" value="1"/>
</dbReference>
<keyword evidence="8 15" id="KW-0418">Kinase</keyword>
<evidence type="ECO:0000256" key="4">
    <source>
        <dbReference type="ARBA" id="ARBA00022475"/>
    </source>
</evidence>
<dbReference type="PROSITE" id="PS50109">
    <property type="entry name" value="HIS_KIN"/>
    <property type="match status" value="1"/>
</dbReference>
<dbReference type="GO" id="GO:0005886">
    <property type="term" value="C:plasma membrane"/>
    <property type="evidence" value="ECO:0007669"/>
    <property type="project" value="UniProtKB-SubCell"/>
</dbReference>
<evidence type="ECO:0000256" key="2">
    <source>
        <dbReference type="ARBA" id="ARBA00004651"/>
    </source>
</evidence>
<dbReference type="SUPFAM" id="SSF47384">
    <property type="entry name" value="Homodimeric domain of signal transducing histidine kinase"/>
    <property type="match status" value="1"/>
</dbReference>
<gene>
    <name evidence="15" type="ORF">FNL11_03095</name>
</gene>
<dbReference type="SMART" id="SM00387">
    <property type="entry name" value="HATPase_c"/>
    <property type="match status" value="1"/>
</dbReference>
<evidence type="ECO:0000256" key="12">
    <source>
        <dbReference type="SAM" id="Phobius"/>
    </source>
</evidence>
<dbReference type="AlphaFoldDB" id="A0AB38PI79"/>
<dbReference type="Proteomes" id="UP000316594">
    <property type="component" value="Unassembled WGS sequence"/>
</dbReference>
<protein>
    <recommendedName>
        <fullName evidence="3">histidine kinase</fullName>
        <ecNumber evidence="3">2.7.13.3</ecNumber>
    </recommendedName>
</protein>
<keyword evidence="12" id="KW-0812">Transmembrane</keyword>
<dbReference type="InterPro" id="IPR050398">
    <property type="entry name" value="HssS/ArlS-like"/>
</dbReference>
<evidence type="ECO:0000313" key="15">
    <source>
        <dbReference type="EMBL" id="TRL78578.1"/>
    </source>
</evidence>
<evidence type="ECO:0000256" key="6">
    <source>
        <dbReference type="ARBA" id="ARBA00022679"/>
    </source>
</evidence>
<comment type="catalytic activity">
    <reaction evidence="1">
        <text>ATP + protein L-histidine = ADP + protein N-phospho-L-histidine.</text>
        <dbReference type="EC" id="2.7.13.3"/>
    </reaction>
</comment>
<feature type="transmembrane region" description="Helical" evidence="12">
    <location>
        <begin position="7"/>
        <end position="36"/>
    </location>
</feature>
<keyword evidence="5" id="KW-0597">Phosphoprotein</keyword>
<evidence type="ECO:0000256" key="11">
    <source>
        <dbReference type="ARBA" id="ARBA00023136"/>
    </source>
</evidence>
<dbReference type="GO" id="GO:0005524">
    <property type="term" value="F:ATP binding"/>
    <property type="evidence" value="ECO:0007669"/>
    <property type="project" value="UniProtKB-KW"/>
</dbReference>
<dbReference type="InterPro" id="IPR036097">
    <property type="entry name" value="HisK_dim/P_sf"/>
</dbReference>
<dbReference type="InterPro" id="IPR005467">
    <property type="entry name" value="His_kinase_dom"/>
</dbReference>
<dbReference type="EMBL" id="VJMP01000002">
    <property type="protein sequence ID" value="TRL78578.1"/>
    <property type="molecule type" value="Genomic_DNA"/>
</dbReference>